<keyword evidence="3 6" id="KW-0489">Methyltransferase</keyword>
<dbReference type="RefSeq" id="WP_185660239.1">
    <property type="nucleotide sequence ID" value="NZ_CAWPOO010000012.1"/>
</dbReference>
<dbReference type="HAMAP" id="MF_00735">
    <property type="entry name" value="Methyltr_PrmA"/>
    <property type="match status" value="1"/>
</dbReference>
<keyword evidence="8" id="KW-1185">Reference proteome</keyword>
<feature type="binding site" evidence="6">
    <location>
        <position position="181"/>
    </location>
    <ligand>
        <name>S-adenosyl-L-methionine</name>
        <dbReference type="ChEBI" id="CHEBI:59789"/>
    </ligand>
</feature>
<evidence type="ECO:0000313" key="7">
    <source>
        <dbReference type="EMBL" id="MBC2606357.1"/>
    </source>
</evidence>
<comment type="catalytic activity">
    <reaction evidence="6">
        <text>L-lysyl-[protein] + 3 S-adenosyl-L-methionine = N(6),N(6),N(6)-trimethyl-L-lysyl-[protein] + 3 S-adenosyl-L-homocysteine + 3 H(+)</text>
        <dbReference type="Rhea" id="RHEA:54192"/>
        <dbReference type="Rhea" id="RHEA-COMP:9752"/>
        <dbReference type="Rhea" id="RHEA-COMP:13826"/>
        <dbReference type="ChEBI" id="CHEBI:15378"/>
        <dbReference type="ChEBI" id="CHEBI:29969"/>
        <dbReference type="ChEBI" id="CHEBI:57856"/>
        <dbReference type="ChEBI" id="CHEBI:59789"/>
        <dbReference type="ChEBI" id="CHEBI:61961"/>
    </reaction>
</comment>
<dbReference type="PANTHER" id="PTHR43648:SF1">
    <property type="entry name" value="ELECTRON TRANSFER FLAVOPROTEIN BETA SUBUNIT LYSINE METHYLTRANSFERASE"/>
    <property type="match status" value="1"/>
</dbReference>
<dbReference type="GO" id="GO:0005840">
    <property type="term" value="C:ribosome"/>
    <property type="evidence" value="ECO:0007669"/>
    <property type="project" value="UniProtKB-KW"/>
</dbReference>
<keyword evidence="5 6" id="KW-0949">S-adenosyl-L-methionine</keyword>
<organism evidence="7 8">
    <name type="scientific">Pelagicoccus albus</name>
    <dbReference type="NCBI Taxonomy" id="415222"/>
    <lineage>
        <taxon>Bacteria</taxon>
        <taxon>Pseudomonadati</taxon>
        <taxon>Verrucomicrobiota</taxon>
        <taxon>Opitutia</taxon>
        <taxon>Puniceicoccales</taxon>
        <taxon>Pelagicoccaceae</taxon>
        <taxon>Pelagicoccus</taxon>
    </lineage>
</organism>
<dbReference type="GO" id="GO:0005737">
    <property type="term" value="C:cytoplasm"/>
    <property type="evidence" value="ECO:0007669"/>
    <property type="project" value="UniProtKB-SubCell"/>
</dbReference>
<gene>
    <name evidence="6" type="primary">prmA</name>
    <name evidence="7" type="ORF">H5P27_09900</name>
</gene>
<proteinExistence type="inferred from homology"/>
<evidence type="ECO:0000256" key="5">
    <source>
        <dbReference type="ARBA" id="ARBA00022691"/>
    </source>
</evidence>
<dbReference type="InterPro" id="IPR004498">
    <property type="entry name" value="Ribosomal_PrmA_MeTrfase"/>
</dbReference>
<dbReference type="Gene3D" id="3.40.50.150">
    <property type="entry name" value="Vaccinia Virus protein VP39"/>
    <property type="match status" value="1"/>
</dbReference>
<dbReference type="GO" id="GO:0032259">
    <property type="term" value="P:methylation"/>
    <property type="evidence" value="ECO:0007669"/>
    <property type="project" value="UniProtKB-KW"/>
</dbReference>
<dbReference type="AlphaFoldDB" id="A0A7X1B678"/>
<evidence type="ECO:0000256" key="6">
    <source>
        <dbReference type="HAMAP-Rule" id="MF_00735"/>
    </source>
</evidence>
<evidence type="ECO:0000256" key="1">
    <source>
        <dbReference type="ARBA" id="ARBA00009741"/>
    </source>
</evidence>
<feature type="binding site" evidence="6">
    <location>
        <position position="224"/>
    </location>
    <ligand>
        <name>S-adenosyl-L-methionine</name>
        <dbReference type="ChEBI" id="CHEBI:59789"/>
    </ligand>
</feature>
<dbReference type="InterPro" id="IPR029063">
    <property type="entry name" value="SAM-dependent_MTases_sf"/>
</dbReference>
<sequence length="288" mass="31893">MYEITIFVSQEEFAVLEDAVFEVEDATRWNLFEDFEAKGYRVQGIYDTEEEAKAAWDELSSIAQVSGEAKIREIKDSDWKDSYKEHFKPWAIGPLHWVPVWLKGEYELPDGHEAVWLDPGMAFGTGNHGTTRLCVERLIEARERLGADSIGELKVVDAGCGSGILAISAKRLGFGDVAGFDNDPDAVRIAVENGELNGTPEVPFKVDDLTTGFSEQPYDIVMANILAVVLIEYCEQIAPVVAEGGTLILSGILTHEAEKVASSFKPLRDWKDVQIHELGEWSSVTLIA</sequence>
<keyword evidence="4 6" id="KW-0808">Transferase</keyword>
<keyword evidence="2 6" id="KW-0963">Cytoplasm</keyword>
<dbReference type="Pfam" id="PF06325">
    <property type="entry name" value="PrmA"/>
    <property type="match status" value="1"/>
</dbReference>
<reference evidence="7 8" key="1">
    <citation type="submission" date="2020-07" db="EMBL/GenBank/DDBJ databases">
        <authorList>
            <person name="Feng X."/>
        </authorList>
    </citation>
    <scope>NUCLEOTIDE SEQUENCE [LARGE SCALE GENOMIC DNA]</scope>
    <source>
        <strain evidence="7 8">JCM23202</strain>
    </source>
</reference>
<keyword evidence="7" id="KW-0689">Ribosomal protein</keyword>
<comment type="similarity">
    <text evidence="1 6">Belongs to the methyltransferase superfamily. PrmA family.</text>
</comment>
<protein>
    <recommendedName>
        <fullName evidence="6">Ribosomal protein L11 methyltransferase</fullName>
        <shortName evidence="6">L11 Mtase</shortName>
        <ecNumber evidence="6">2.1.1.-</ecNumber>
    </recommendedName>
</protein>
<feature type="binding site" evidence="6">
    <location>
        <position position="159"/>
    </location>
    <ligand>
        <name>S-adenosyl-L-methionine</name>
        <dbReference type="ChEBI" id="CHEBI:59789"/>
    </ligand>
</feature>
<dbReference type="PANTHER" id="PTHR43648">
    <property type="entry name" value="ELECTRON TRANSFER FLAVOPROTEIN BETA SUBUNIT LYSINE METHYLTRANSFERASE"/>
    <property type="match status" value="1"/>
</dbReference>
<comment type="function">
    <text evidence="6">Methylates ribosomal protein L11.</text>
</comment>
<dbReference type="SUPFAM" id="SSF53335">
    <property type="entry name" value="S-adenosyl-L-methionine-dependent methyltransferases"/>
    <property type="match status" value="1"/>
</dbReference>
<feature type="binding site" evidence="6">
    <location>
        <position position="131"/>
    </location>
    <ligand>
        <name>S-adenosyl-L-methionine</name>
        <dbReference type="ChEBI" id="CHEBI:59789"/>
    </ligand>
</feature>
<name>A0A7X1B678_9BACT</name>
<dbReference type="Proteomes" id="UP000526501">
    <property type="component" value="Unassembled WGS sequence"/>
</dbReference>
<evidence type="ECO:0000313" key="8">
    <source>
        <dbReference type="Proteomes" id="UP000526501"/>
    </source>
</evidence>
<dbReference type="EC" id="2.1.1.-" evidence="6"/>
<evidence type="ECO:0000256" key="3">
    <source>
        <dbReference type="ARBA" id="ARBA00022603"/>
    </source>
</evidence>
<comment type="caution">
    <text evidence="7">The sequence shown here is derived from an EMBL/GenBank/DDBJ whole genome shotgun (WGS) entry which is preliminary data.</text>
</comment>
<dbReference type="EMBL" id="JACHVC010000012">
    <property type="protein sequence ID" value="MBC2606357.1"/>
    <property type="molecule type" value="Genomic_DNA"/>
</dbReference>
<keyword evidence="7" id="KW-0687">Ribonucleoprotein</keyword>
<accession>A0A7X1B678</accession>
<dbReference type="PIRSF" id="PIRSF000401">
    <property type="entry name" value="RPL11_MTase"/>
    <property type="match status" value="1"/>
</dbReference>
<dbReference type="CDD" id="cd02440">
    <property type="entry name" value="AdoMet_MTases"/>
    <property type="match status" value="1"/>
</dbReference>
<dbReference type="GO" id="GO:0008276">
    <property type="term" value="F:protein methyltransferase activity"/>
    <property type="evidence" value="ECO:0007669"/>
    <property type="project" value="UniProtKB-UniRule"/>
</dbReference>
<comment type="subcellular location">
    <subcellularLocation>
        <location evidence="6">Cytoplasm</location>
    </subcellularLocation>
</comment>
<evidence type="ECO:0000256" key="2">
    <source>
        <dbReference type="ARBA" id="ARBA00022490"/>
    </source>
</evidence>
<dbReference type="InterPro" id="IPR050078">
    <property type="entry name" value="Ribosomal_L11_MeTrfase_PrmA"/>
</dbReference>
<evidence type="ECO:0000256" key="4">
    <source>
        <dbReference type="ARBA" id="ARBA00022679"/>
    </source>
</evidence>